<proteinExistence type="predicted"/>
<evidence type="ECO:0000313" key="3">
    <source>
        <dbReference type="Proteomes" id="UP000002754"/>
    </source>
</evidence>
<dbReference type="OrthoDB" id="2886181at2"/>
<accession>A0A094X9U4</accession>
<dbReference type="eggNOG" id="ENOG5030D7G">
    <property type="taxonomic scope" value="Bacteria"/>
</dbReference>
<protein>
    <submittedName>
        <fullName evidence="1">Uncharacterized protein</fullName>
    </submittedName>
</protein>
<dbReference type="EMBL" id="ALPT02000133">
    <property type="protein sequence ID" value="KGA95540.1"/>
    <property type="molecule type" value="Genomic_DNA"/>
</dbReference>
<organism evidence="1 3">
    <name type="scientific">Alkalihalobacillus alcalophilus ATCC 27647 = CGMCC 1.3604</name>
    <dbReference type="NCBI Taxonomy" id="1218173"/>
    <lineage>
        <taxon>Bacteria</taxon>
        <taxon>Bacillati</taxon>
        <taxon>Bacillota</taxon>
        <taxon>Bacilli</taxon>
        <taxon>Bacillales</taxon>
        <taxon>Bacillaceae</taxon>
        <taxon>Alkalihalobacillus</taxon>
    </lineage>
</organism>
<evidence type="ECO:0000313" key="2">
    <source>
        <dbReference type="EMBL" id="THG90557.1"/>
    </source>
</evidence>
<name>A0A094X9U4_ALKAL</name>
<reference evidence="2 4" key="2">
    <citation type="submission" date="2014-01" db="EMBL/GenBank/DDBJ databases">
        <title>Draft genome sequencing of Bacillus alcalophilus CGMCC 1.3604.</title>
        <authorList>
            <person name="Yang J."/>
            <person name="Diao L."/>
            <person name="Yang S."/>
        </authorList>
    </citation>
    <scope>NUCLEOTIDE SEQUENCE [LARGE SCALE GENOMIC DNA]</scope>
    <source>
        <strain evidence="2 4">CGMCC 1.3604</strain>
    </source>
</reference>
<dbReference type="AlphaFoldDB" id="A0A094X9U4"/>
<sequence length="82" mass="9610">MTRDFKVKNYYLAEIDRTEGPEYYSSPERWSWDIYIAADHNKELHGKALAPGKGIEVPWTPLIEADALQEMMEKCEAQMRVF</sequence>
<reference evidence="1 3" key="1">
    <citation type="journal article" date="2014" name="Genome Announc.">
        <title>Draft Genome Sequence of Bacillus alcalophilus AV1934, a Classic Alkaliphile Isolated from Human Feces in 1934.</title>
        <authorList>
            <person name="Attie O."/>
            <person name="Jayaprakash A."/>
            <person name="Shah H."/>
            <person name="Paulsen I.T."/>
            <person name="Morino M."/>
            <person name="Takahashi Y."/>
            <person name="Narumi I."/>
            <person name="Sachidanandam R."/>
            <person name="Satoh K."/>
            <person name="Ito M."/>
            <person name="Krulwich T.A."/>
        </authorList>
    </citation>
    <scope>NUCLEOTIDE SEQUENCE [LARGE SCALE GENOMIC DNA]</scope>
    <source>
        <strain evidence="1 3">AV1934</strain>
    </source>
</reference>
<comment type="caution">
    <text evidence="1">The sequence shown here is derived from an EMBL/GenBank/DDBJ whole genome shotgun (WGS) entry which is preliminary data.</text>
</comment>
<keyword evidence="3" id="KW-1185">Reference proteome</keyword>
<dbReference type="Proteomes" id="UP000002754">
    <property type="component" value="Unassembled WGS sequence"/>
</dbReference>
<evidence type="ECO:0000313" key="1">
    <source>
        <dbReference type="EMBL" id="KGA95540.1"/>
    </source>
</evidence>
<dbReference type="Proteomes" id="UP000297014">
    <property type="component" value="Unassembled WGS sequence"/>
</dbReference>
<dbReference type="EMBL" id="JALP01000136">
    <property type="protein sequence ID" value="THG90557.1"/>
    <property type="molecule type" value="Genomic_DNA"/>
</dbReference>
<gene>
    <name evidence="2" type="ORF">AJ85_10125</name>
    <name evidence="1" type="ORF">BALCAV_0221930</name>
</gene>
<evidence type="ECO:0000313" key="4">
    <source>
        <dbReference type="Proteomes" id="UP000297014"/>
    </source>
</evidence>
<dbReference type="RefSeq" id="WP_004427209.1">
    <property type="nucleotide sequence ID" value="NZ_ALPT02000133.1"/>
</dbReference>